<dbReference type="Gramene" id="MELO3C006378.2.1">
    <property type="protein sequence ID" value="MELO3C006378.2.1"/>
    <property type="gene ID" value="MELO3C006378.2"/>
</dbReference>
<accession>A0A9I9CNV2</accession>
<evidence type="ECO:0000256" key="1">
    <source>
        <dbReference type="SAM" id="MobiDB-lite"/>
    </source>
</evidence>
<proteinExistence type="predicted"/>
<protein>
    <submittedName>
        <fullName evidence="2">Uncharacterized protein</fullName>
    </submittedName>
</protein>
<sequence length="103" mass="10717">MARTDCHSPATTTATPGSRVPFPNPRSIANPDALLQILLSSPMNCCGAPVKPPGSPAPHSSSSLSRSSLRWIANSSSMSSSCSKPPCSVLPPCQFKSELQVPL</sequence>
<feature type="region of interest" description="Disordered" evidence="1">
    <location>
        <begin position="1"/>
        <end position="27"/>
    </location>
</feature>
<evidence type="ECO:0000313" key="2">
    <source>
        <dbReference type="EnsemblPlants" id="MELO3C006378.2.1"/>
    </source>
</evidence>
<name>A0A9I9CNV2_CUCME</name>
<dbReference type="AlphaFoldDB" id="A0A9I9CNV2"/>
<organism evidence="2">
    <name type="scientific">Cucumis melo</name>
    <name type="common">Muskmelon</name>
    <dbReference type="NCBI Taxonomy" id="3656"/>
    <lineage>
        <taxon>Eukaryota</taxon>
        <taxon>Viridiplantae</taxon>
        <taxon>Streptophyta</taxon>
        <taxon>Embryophyta</taxon>
        <taxon>Tracheophyta</taxon>
        <taxon>Spermatophyta</taxon>
        <taxon>Magnoliopsida</taxon>
        <taxon>eudicotyledons</taxon>
        <taxon>Gunneridae</taxon>
        <taxon>Pentapetalae</taxon>
        <taxon>rosids</taxon>
        <taxon>fabids</taxon>
        <taxon>Cucurbitales</taxon>
        <taxon>Cucurbitaceae</taxon>
        <taxon>Benincaseae</taxon>
        <taxon>Cucumis</taxon>
    </lineage>
</organism>
<reference evidence="2" key="1">
    <citation type="submission" date="2023-03" db="UniProtKB">
        <authorList>
            <consortium name="EnsemblPlants"/>
        </authorList>
    </citation>
    <scope>IDENTIFICATION</scope>
</reference>
<dbReference type="EnsemblPlants" id="MELO3C006378.2.1">
    <property type="protein sequence ID" value="MELO3C006378.2.1"/>
    <property type="gene ID" value="MELO3C006378.2"/>
</dbReference>